<dbReference type="InterPro" id="IPR000515">
    <property type="entry name" value="MetI-like"/>
</dbReference>
<gene>
    <name evidence="9" type="ORF">EDC14_100813</name>
</gene>
<dbReference type="PROSITE" id="PS50928">
    <property type="entry name" value="ABC_TM1"/>
    <property type="match status" value="1"/>
</dbReference>
<feature type="transmembrane region" description="Helical" evidence="7">
    <location>
        <begin position="12"/>
        <end position="32"/>
    </location>
</feature>
<evidence type="ECO:0000313" key="9">
    <source>
        <dbReference type="EMBL" id="TCL70868.1"/>
    </source>
</evidence>
<keyword evidence="5 7" id="KW-1133">Transmembrane helix</keyword>
<comment type="similarity">
    <text evidence="7">Belongs to the binding-protein-dependent transport system permease family.</text>
</comment>
<keyword evidence="4 7" id="KW-0812">Transmembrane</keyword>
<dbReference type="SUPFAM" id="SSF161098">
    <property type="entry name" value="MetI-like"/>
    <property type="match status" value="1"/>
</dbReference>
<feature type="transmembrane region" description="Helical" evidence="7">
    <location>
        <begin position="110"/>
        <end position="132"/>
    </location>
</feature>
<dbReference type="OrthoDB" id="9771544at2"/>
<name>A0A4R1RW21_HYDET</name>
<feature type="domain" description="ABC transmembrane type-1" evidence="8">
    <location>
        <begin position="73"/>
        <end position="263"/>
    </location>
</feature>
<evidence type="ECO:0000259" key="8">
    <source>
        <dbReference type="PROSITE" id="PS50928"/>
    </source>
</evidence>
<feature type="transmembrane region" description="Helical" evidence="7">
    <location>
        <begin position="72"/>
        <end position="98"/>
    </location>
</feature>
<dbReference type="InterPro" id="IPR035906">
    <property type="entry name" value="MetI-like_sf"/>
</dbReference>
<reference evidence="9 10" key="1">
    <citation type="submission" date="2019-03" db="EMBL/GenBank/DDBJ databases">
        <title>Genomic Encyclopedia of Type Strains, Phase IV (KMG-IV): sequencing the most valuable type-strain genomes for metagenomic binning, comparative biology and taxonomic classification.</title>
        <authorList>
            <person name="Goeker M."/>
        </authorList>
    </citation>
    <scope>NUCLEOTIDE SEQUENCE [LARGE SCALE GENOMIC DNA]</scope>
    <source>
        <strain evidence="9 10">LX-B</strain>
    </source>
</reference>
<comment type="caution">
    <text evidence="9">The sequence shown here is derived from an EMBL/GenBank/DDBJ whole genome shotgun (WGS) entry which is preliminary data.</text>
</comment>
<dbReference type="CDD" id="cd06261">
    <property type="entry name" value="TM_PBP2"/>
    <property type="match status" value="1"/>
</dbReference>
<feature type="transmembrane region" description="Helical" evidence="7">
    <location>
        <begin position="240"/>
        <end position="263"/>
    </location>
</feature>
<evidence type="ECO:0000256" key="2">
    <source>
        <dbReference type="ARBA" id="ARBA00022448"/>
    </source>
</evidence>
<dbReference type="Pfam" id="PF00528">
    <property type="entry name" value="BPD_transp_1"/>
    <property type="match status" value="1"/>
</dbReference>
<evidence type="ECO:0000256" key="7">
    <source>
        <dbReference type="RuleBase" id="RU363032"/>
    </source>
</evidence>
<dbReference type="RefSeq" id="WP_132013843.1">
    <property type="nucleotide sequence ID" value="NZ_SLUN01000008.1"/>
</dbReference>
<keyword evidence="2 7" id="KW-0813">Transport</keyword>
<evidence type="ECO:0000256" key="4">
    <source>
        <dbReference type="ARBA" id="ARBA00022692"/>
    </source>
</evidence>
<dbReference type="AlphaFoldDB" id="A0A4R1RW21"/>
<evidence type="ECO:0000256" key="3">
    <source>
        <dbReference type="ARBA" id="ARBA00022475"/>
    </source>
</evidence>
<sequence length="278" mass="31395">MRSSSPKHWLKQSLLYLSICVILFAYLFPLFWQFSTSLKESGEVFAGYNLIPKKVVWDSYATAWSTFNIRQYLFNTVVVAAIVTFGTLLSCAMAGYAFARLRFPGRDFIFYLYLGTMMVPGAVTLIPAYYVILKLNLANSYFALIIPFIFGNAFGTFLMRQYYLTIPKDLAESATIDGAGYLRTWWSIMLPLSKPTLATLGVMTLVAQWNSFIWPLVVTQNPALKVLAVGLSDFRLYRNIQWNALMAAVMIAIVPMLVILALAQKLFIKGIQFSGVNR</sequence>
<evidence type="ECO:0000256" key="1">
    <source>
        <dbReference type="ARBA" id="ARBA00004651"/>
    </source>
</evidence>
<dbReference type="PANTHER" id="PTHR43744">
    <property type="entry name" value="ABC TRANSPORTER PERMEASE PROTEIN MG189-RELATED-RELATED"/>
    <property type="match status" value="1"/>
</dbReference>
<proteinExistence type="inferred from homology"/>
<dbReference type="Proteomes" id="UP000295008">
    <property type="component" value="Unassembled WGS sequence"/>
</dbReference>
<keyword evidence="3" id="KW-1003">Cell membrane</keyword>
<organism evidence="9 10">
    <name type="scientific">Hydrogenispora ethanolica</name>
    <dbReference type="NCBI Taxonomy" id="1082276"/>
    <lineage>
        <taxon>Bacteria</taxon>
        <taxon>Bacillati</taxon>
        <taxon>Bacillota</taxon>
        <taxon>Hydrogenispora</taxon>
    </lineage>
</organism>
<keyword evidence="6 7" id="KW-0472">Membrane</keyword>
<evidence type="ECO:0000256" key="5">
    <source>
        <dbReference type="ARBA" id="ARBA00022989"/>
    </source>
</evidence>
<feature type="transmembrane region" description="Helical" evidence="7">
    <location>
        <begin position="138"/>
        <end position="158"/>
    </location>
</feature>
<dbReference type="GO" id="GO:0005886">
    <property type="term" value="C:plasma membrane"/>
    <property type="evidence" value="ECO:0007669"/>
    <property type="project" value="UniProtKB-SubCell"/>
</dbReference>
<dbReference type="GO" id="GO:0055085">
    <property type="term" value="P:transmembrane transport"/>
    <property type="evidence" value="ECO:0007669"/>
    <property type="project" value="InterPro"/>
</dbReference>
<comment type="subcellular location">
    <subcellularLocation>
        <location evidence="1 7">Cell membrane</location>
        <topology evidence="1 7">Multi-pass membrane protein</topology>
    </subcellularLocation>
</comment>
<dbReference type="PANTHER" id="PTHR43744:SF12">
    <property type="entry name" value="ABC TRANSPORTER PERMEASE PROTEIN MG189-RELATED"/>
    <property type="match status" value="1"/>
</dbReference>
<accession>A0A4R1RW21</accession>
<evidence type="ECO:0000256" key="6">
    <source>
        <dbReference type="ARBA" id="ARBA00023136"/>
    </source>
</evidence>
<protein>
    <submittedName>
        <fullName evidence="9">Carbohydrate ABC transporter membrane protein 2 (CUT1 family)</fullName>
    </submittedName>
</protein>
<evidence type="ECO:0000313" key="10">
    <source>
        <dbReference type="Proteomes" id="UP000295008"/>
    </source>
</evidence>
<dbReference type="Gene3D" id="1.10.3720.10">
    <property type="entry name" value="MetI-like"/>
    <property type="match status" value="1"/>
</dbReference>
<keyword evidence="10" id="KW-1185">Reference proteome</keyword>
<dbReference type="EMBL" id="SLUN01000008">
    <property type="protein sequence ID" value="TCL70868.1"/>
    <property type="molecule type" value="Genomic_DNA"/>
</dbReference>